<reference evidence="9 10" key="1">
    <citation type="journal article" date="2019" name="Int. J. Syst. Evol. Microbiol.">
        <title>The Global Catalogue of Microorganisms (GCM) 10K type strain sequencing project: providing services to taxonomists for standard genome sequencing and annotation.</title>
        <authorList>
            <consortium name="The Broad Institute Genomics Platform"/>
            <consortium name="The Broad Institute Genome Sequencing Center for Infectious Disease"/>
            <person name="Wu L."/>
            <person name="Ma J."/>
        </authorList>
    </citation>
    <scope>NUCLEOTIDE SEQUENCE [LARGE SCALE GENOMIC DNA]</scope>
    <source>
        <strain evidence="9 10">CGMCC 1.10593</strain>
    </source>
</reference>
<dbReference type="InterPro" id="IPR000577">
    <property type="entry name" value="Carb_kinase_FGGY"/>
</dbReference>
<dbReference type="InterPro" id="IPR043129">
    <property type="entry name" value="ATPase_NBD"/>
</dbReference>
<dbReference type="RefSeq" id="WP_256395677.1">
    <property type="nucleotide sequence ID" value="NZ_JANHDJ010000002.1"/>
</dbReference>
<keyword evidence="5" id="KW-0319">Glycerol metabolism</keyword>
<dbReference type="PANTHER" id="PTHR10196:SF69">
    <property type="entry name" value="GLYCEROL KINASE"/>
    <property type="match status" value="1"/>
</dbReference>
<evidence type="ECO:0000259" key="7">
    <source>
        <dbReference type="Pfam" id="PF00370"/>
    </source>
</evidence>
<keyword evidence="2 9" id="KW-0808">Transferase</keyword>
<name>A0ABD6D6T1_9EURY</name>
<dbReference type="EC" id="2.7.1.30" evidence="9"/>
<evidence type="ECO:0000256" key="6">
    <source>
        <dbReference type="ARBA" id="ARBA00022840"/>
    </source>
</evidence>
<dbReference type="EMBL" id="JBHUDM010000002">
    <property type="protein sequence ID" value="MFD1641946.1"/>
    <property type="molecule type" value="Genomic_DNA"/>
</dbReference>
<dbReference type="Pfam" id="PF00370">
    <property type="entry name" value="FGGY_N"/>
    <property type="match status" value="1"/>
</dbReference>
<dbReference type="PANTHER" id="PTHR10196">
    <property type="entry name" value="SUGAR KINASE"/>
    <property type="match status" value="1"/>
</dbReference>
<dbReference type="NCBIfam" id="TIGR01311">
    <property type="entry name" value="glycerol_kin"/>
    <property type="match status" value="1"/>
</dbReference>
<organism evidence="9 10">
    <name type="scientific">Halohasta litorea</name>
    <dbReference type="NCBI Taxonomy" id="869891"/>
    <lineage>
        <taxon>Archaea</taxon>
        <taxon>Methanobacteriati</taxon>
        <taxon>Methanobacteriota</taxon>
        <taxon>Stenosarchaea group</taxon>
        <taxon>Halobacteria</taxon>
        <taxon>Halobacteriales</taxon>
        <taxon>Haloferacaceae</taxon>
        <taxon>Halohasta</taxon>
    </lineage>
</organism>
<dbReference type="Pfam" id="PF02782">
    <property type="entry name" value="FGGY_C"/>
    <property type="match status" value="1"/>
</dbReference>
<dbReference type="NCBIfam" id="NF000756">
    <property type="entry name" value="PRK00047.1"/>
    <property type="match status" value="1"/>
</dbReference>
<comment type="similarity">
    <text evidence="1">Belongs to the FGGY kinase family.</text>
</comment>
<dbReference type="SUPFAM" id="SSF53067">
    <property type="entry name" value="Actin-like ATPase domain"/>
    <property type="match status" value="2"/>
</dbReference>
<dbReference type="PIRSF" id="PIRSF000538">
    <property type="entry name" value="GlpK"/>
    <property type="match status" value="1"/>
</dbReference>
<dbReference type="InterPro" id="IPR018485">
    <property type="entry name" value="FGGY_C"/>
</dbReference>
<dbReference type="GO" id="GO:0004370">
    <property type="term" value="F:glycerol kinase activity"/>
    <property type="evidence" value="ECO:0007669"/>
    <property type="project" value="UniProtKB-EC"/>
</dbReference>
<evidence type="ECO:0000256" key="1">
    <source>
        <dbReference type="ARBA" id="ARBA00009156"/>
    </source>
</evidence>
<evidence type="ECO:0000313" key="9">
    <source>
        <dbReference type="EMBL" id="MFD1641946.1"/>
    </source>
</evidence>
<feature type="domain" description="Carbohydrate kinase FGGY N-terminal" evidence="7">
    <location>
        <begin position="3"/>
        <end position="249"/>
    </location>
</feature>
<dbReference type="InterPro" id="IPR018484">
    <property type="entry name" value="FGGY_N"/>
</dbReference>
<gene>
    <name evidence="9" type="primary">glpK</name>
    <name evidence="9" type="ORF">ACFSBW_08670</name>
</gene>
<dbReference type="CDD" id="cd07769">
    <property type="entry name" value="ASKHA_NBD_FGGY_GK"/>
    <property type="match status" value="1"/>
</dbReference>
<dbReference type="AlphaFoldDB" id="A0ABD6D6T1"/>
<proteinExistence type="inferred from homology"/>
<dbReference type="Proteomes" id="UP001597052">
    <property type="component" value="Unassembled WGS sequence"/>
</dbReference>
<comment type="caution">
    <text evidence="9">The sequence shown here is derived from an EMBL/GenBank/DDBJ whole genome shotgun (WGS) entry which is preliminary data.</text>
</comment>
<dbReference type="InterPro" id="IPR005999">
    <property type="entry name" value="Glycerol_kin"/>
</dbReference>
<evidence type="ECO:0000256" key="4">
    <source>
        <dbReference type="ARBA" id="ARBA00022777"/>
    </source>
</evidence>
<dbReference type="GO" id="GO:0005524">
    <property type="term" value="F:ATP binding"/>
    <property type="evidence" value="ECO:0007669"/>
    <property type="project" value="UniProtKB-KW"/>
</dbReference>
<feature type="domain" description="Carbohydrate kinase FGGY C-terminal" evidence="8">
    <location>
        <begin position="261"/>
        <end position="447"/>
    </location>
</feature>
<dbReference type="Gene3D" id="3.30.420.40">
    <property type="match status" value="2"/>
</dbReference>
<accession>A0ABD6D6T1</accession>
<keyword evidence="6" id="KW-0067">ATP-binding</keyword>
<evidence type="ECO:0000256" key="3">
    <source>
        <dbReference type="ARBA" id="ARBA00022741"/>
    </source>
</evidence>
<evidence type="ECO:0000256" key="5">
    <source>
        <dbReference type="ARBA" id="ARBA00022798"/>
    </source>
</evidence>
<keyword evidence="10" id="KW-1185">Reference proteome</keyword>
<evidence type="ECO:0000313" key="10">
    <source>
        <dbReference type="Proteomes" id="UP001597052"/>
    </source>
</evidence>
<evidence type="ECO:0000256" key="2">
    <source>
        <dbReference type="ARBA" id="ARBA00022679"/>
    </source>
</evidence>
<dbReference type="FunFam" id="3.30.420.40:FF:000008">
    <property type="entry name" value="Glycerol kinase"/>
    <property type="match status" value="1"/>
</dbReference>
<dbReference type="GO" id="GO:0006071">
    <property type="term" value="P:glycerol metabolic process"/>
    <property type="evidence" value="ECO:0007669"/>
    <property type="project" value="UniProtKB-KW"/>
</dbReference>
<protein>
    <submittedName>
        <fullName evidence="9">Glycerol kinase GlpK</fullName>
        <ecNumber evidence="9">2.7.1.30</ecNumber>
    </submittedName>
</protein>
<keyword evidence="4 9" id="KW-0418">Kinase</keyword>
<evidence type="ECO:0000259" key="8">
    <source>
        <dbReference type="Pfam" id="PF02782"/>
    </source>
</evidence>
<keyword evidence="3" id="KW-0547">Nucleotide-binding</keyword>
<sequence length="494" mass="54751">MVIGAIDQGTAATKFYLFDRQGDIVGSASKDHEQIYPAPRKVEHDATEIWQNTKDVMMEVLESTGTDPTELDGIGITNQRETTIIWDRETGEPIHNAIVWQDKRTIDRIEQLIEDGWEEKIRETTGLEPDPFFSAGEIEWILSNVDGAQQRAENGEILFGNIDTWLTWNLTGEHVTDVTNASRTMLFDLETLDWDDELLTEFGVPREILPEVQPSINEEYHGTTDADGFLGTEVPISGILGDQQAALFGQARFEPGEIKHTVGTSCVMQMNIGTEATISEHGLNTTVAYQRTGEDPIYALEGEIFTGGQALAWLEEIGVVDDVANTADLARSAESSRDVFFVPTFQGLATPYWDPAARGAIFGLERGTSRESVIRAALDGIAYRTRDAIDALKATSGLSIDSIRIDGGMAKNDYLCQRMSDVTDATVDRPEVLETTALGVAYAAGLAVGVWPDTKTLRNHWKLAHRFEPQVDSTEIQAQYEQWEDAVDLSRQWS</sequence>